<dbReference type="EMBL" id="BNDY01000017">
    <property type="protein sequence ID" value="GHI40108.1"/>
    <property type="molecule type" value="Genomic_DNA"/>
</dbReference>
<gene>
    <name evidence="2" type="ORF">Sviol_45160</name>
</gene>
<keyword evidence="3" id="KW-1185">Reference proteome</keyword>
<accession>A0ABQ3QS71</accession>
<evidence type="ECO:0008006" key="4">
    <source>
        <dbReference type="Google" id="ProtNLM"/>
    </source>
</evidence>
<dbReference type="InterPro" id="IPR045961">
    <property type="entry name" value="DUF6381"/>
</dbReference>
<feature type="region of interest" description="Disordered" evidence="1">
    <location>
        <begin position="14"/>
        <end position="61"/>
    </location>
</feature>
<comment type="caution">
    <text evidence="2">The sequence shown here is derived from an EMBL/GenBank/DDBJ whole genome shotgun (WGS) entry which is preliminary data.</text>
</comment>
<sequence>MEEEYRARARDLRARAGEWRAAARQATDPDQRQRLLDTARRVQEESEQTRRRADQYAASPA</sequence>
<name>A0ABQ3QS71_9ACTN</name>
<dbReference type="RefSeq" id="WP_189971831.1">
    <property type="nucleotide sequence ID" value="NZ_BMUA01000055.1"/>
</dbReference>
<evidence type="ECO:0000313" key="2">
    <source>
        <dbReference type="EMBL" id="GHI40108.1"/>
    </source>
</evidence>
<dbReference type="Pfam" id="PF19908">
    <property type="entry name" value="DUF6381"/>
    <property type="match status" value="1"/>
</dbReference>
<dbReference type="Proteomes" id="UP001050808">
    <property type="component" value="Unassembled WGS sequence"/>
</dbReference>
<evidence type="ECO:0000256" key="1">
    <source>
        <dbReference type="SAM" id="MobiDB-lite"/>
    </source>
</evidence>
<protein>
    <recommendedName>
        <fullName evidence="4">Cellulose-binding protein</fullName>
    </recommendedName>
</protein>
<proteinExistence type="predicted"/>
<feature type="compositionally biased region" description="Basic and acidic residues" evidence="1">
    <location>
        <begin position="27"/>
        <end position="54"/>
    </location>
</feature>
<organism evidence="2 3">
    <name type="scientific">Streptomyces violascens</name>
    <dbReference type="NCBI Taxonomy" id="67381"/>
    <lineage>
        <taxon>Bacteria</taxon>
        <taxon>Bacillati</taxon>
        <taxon>Actinomycetota</taxon>
        <taxon>Actinomycetes</taxon>
        <taxon>Kitasatosporales</taxon>
        <taxon>Streptomycetaceae</taxon>
        <taxon>Streptomyces</taxon>
    </lineage>
</organism>
<evidence type="ECO:0000313" key="3">
    <source>
        <dbReference type="Proteomes" id="UP001050808"/>
    </source>
</evidence>
<reference evidence="2" key="1">
    <citation type="submission" date="2024-05" db="EMBL/GenBank/DDBJ databases">
        <title>Whole genome shotgun sequence of Streptomyces violascens NBRC 12920.</title>
        <authorList>
            <person name="Komaki H."/>
            <person name="Tamura T."/>
        </authorList>
    </citation>
    <scope>NUCLEOTIDE SEQUENCE</scope>
    <source>
        <strain evidence="2">NBRC 12920</strain>
    </source>
</reference>